<evidence type="ECO:0000256" key="11">
    <source>
        <dbReference type="ARBA" id="ARBA00023125"/>
    </source>
</evidence>
<dbReference type="InterPro" id="IPR000565">
    <property type="entry name" value="Topo_IIA_B"/>
</dbReference>
<dbReference type="CDD" id="cd00081">
    <property type="entry name" value="Hint"/>
    <property type="match status" value="2"/>
</dbReference>
<dbReference type="GO" id="GO:0046872">
    <property type="term" value="F:metal ion binding"/>
    <property type="evidence" value="ECO:0007669"/>
    <property type="project" value="UniProtKB-KW"/>
</dbReference>
<evidence type="ECO:0000256" key="1">
    <source>
        <dbReference type="ARBA" id="ARBA00000185"/>
    </source>
</evidence>
<dbReference type="NCBIfam" id="TIGR01443">
    <property type="entry name" value="intein_Cterm"/>
    <property type="match status" value="1"/>
</dbReference>
<gene>
    <name evidence="14" type="ORF">COT34_01170</name>
</gene>
<comment type="caution">
    <text evidence="14">The sequence shown here is derived from an EMBL/GenBank/DDBJ whole genome shotgun (WGS) entry which is preliminary data.</text>
</comment>
<dbReference type="FunFam" id="3.30.230.10:FF:000005">
    <property type="entry name" value="DNA gyrase subunit B"/>
    <property type="match status" value="1"/>
</dbReference>
<dbReference type="InterPro" id="IPR006142">
    <property type="entry name" value="INTEIN"/>
</dbReference>
<evidence type="ECO:0000256" key="8">
    <source>
        <dbReference type="ARBA" id="ARBA00022842"/>
    </source>
</evidence>
<dbReference type="InterPro" id="IPR006171">
    <property type="entry name" value="TOPRIM_dom"/>
</dbReference>
<dbReference type="GO" id="GO:0016539">
    <property type="term" value="P:intein-mediated protein splicing"/>
    <property type="evidence" value="ECO:0007669"/>
    <property type="project" value="InterPro"/>
</dbReference>
<dbReference type="InterPro" id="IPR003587">
    <property type="entry name" value="Hint_dom_N"/>
</dbReference>
<evidence type="ECO:0000256" key="4">
    <source>
        <dbReference type="ARBA" id="ARBA00022723"/>
    </source>
</evidence>
<dbReference type="GO" id="GO:0005524">
    <property type="term" value="F:ATP binding"/>
    <property type="evidence" value="ECO:0007669"/>
    <property type="project" value="UniProtKB-KW"/>
</dbReference>
<comment type="similarity">
    <text evidence="2">Belongs to the type II topoisomerase GyrB family.</text>
</comment>
<dbReference type="Proteomes" id="UP000229390">
    <property type="component" value="Unassembled WGS sequence"/>
</dbReference>
<feature type="domain" description="Toprim" evidence="13">
    <location>
        <begin position="810"/>
        <end position="894"/>
    </location>
</feature>
<evidence type="ECO:0000256" key="12">
    <source>
        <dbReference type="ARBA" id="ARBA00023235"/>
    </source>
</evidence>
<dbReference type="InterPro" id="IPR013506">
    <property type="entry name" value="Topo_IIA_bsu_dom2"/>
</dbReference>
<dbReference type="SMART" id="SM00305">
    <property type="entry name" value="HintC"/>
    <property type="match status" value="1"/>
</dbReference>
<dbReference type="InterPro" id="IPR003586">
    <property type="entry name" value="Hint_dom_C"/>
</dbReference>
<dbReference type="AlphaFoldDB" id="A0A2M6T0U5"/>
<dbReference type="Pfam" id="PF00986">
    <property type="entry name" value="DNA_gyraseB_C"/>
    <property type="match status" value="1"/>
</dbReference>
<keyword evidence="10" id="KW-0799">Topoisomerase</keyword>
<dbReference type="EC" id="5.6.2.2" evidence="3"/>
<dbReference type="Pfam" id="PF00204">
    <property type="entry name" value="DNA_gyraseB"/>
    <property type="match status" value="1"/>
</dbReference>
<feature type="non-terminal residue" evidence="14">
    <location>
        <position position="1"/>
    </location>
</feature>
<evidence type="ECO:0000256" key="6">
    <source>
        <dbReference type="ARBA" id="ARBA00022813"/>
    </source>
</evidence>
<dbReference type="Gene3D" id="3.30.230.10">
    <property type="match status" value="1"/>
</dbReference>
<dbReference type="Gene3D" id="3.30.565.10">
    <property type="entry name" value="Histidine kinase-like ATPase, C-terminal domain"/>
    <property type="match status" value="1"/>
</dbReference>
<keyword evidence="4" id="KW-0479">Metal-binding</keyword>
<keyword evidence="9" id="KW-0651">Protein splicing</keyword>
<evidence type="ECO:0000256" key="7">
    <source>
        <dbReference type="ARBA" id="ARBA00022840"/>
    </source>
</evidence>
<dbReference type="InterPro" id="IPR030934">
    <property type="entry name" value="Intein_C"/>
</dbReference>
<evidence type="ECO:0000256" key="5">
    <source>
        <dbReference type="ARBA" id="ARBA00022741"/>
    </source>
</evidence>
<dbReference type="InterPro" id="IPR013760">
    <property type="entry name" value="Topo_IIA-like_dom_sf"/>
</dbReference>
<keyword evidence="7" id="KW-0067">ATP-binding</keyword>
<reference evidence="15" key="1">
    <citation type="submission" date="2017-09" db="EMBL/GenBank/DDBJ databases">
        <title>Depth-based differentiation of microbial function through sediment-hosted aquifers and enrichment of novel symbionts in the deep terrestrial subsurface.</title>
        <authorList>
            <person name="Probst A.J."/>
            <person name="Ladd B."/>
            <person name="Jarett J.K."/>
            <person name="Geller-Mcgrath D.E."/>
            <person name="Sieber C.M.K."/>
            <person name="Emerson J.B."/>
            <person name="Anantharaman K."/>
            <person name="Thomas B.C."/>
            <person name="Malmstrom R."/>
            <person name="Stieglmeier M."/>
            <person name="Klingl A."/>
            <person name="Woyke T."/>
            <person name="Ryan C.M."/>
            <person name="Banfield J.F."/>
        </authorList>
    </citation>
    <scope>NUCLEOTIDE SEQUENCE [LARGE SCALE GENOMIC DNA]</scope>
</reference>
<keyword evidence="5" id="KW-0547">Nucleotide-binding</keyword>
<dbReference type="PRINTS" id="PR01159">
    <property type="entry name" value="DNAGYRASEB"/>
</dbReference>
<dbReference type="SMART" id="SM00433">
    <property type="entry name" value="TOP2c"/>
    <property type="match status" value="1"/>
</dbReference>
<dbReference type="InterPro" id="IPR036844">
    <property type="entry name" value="Hint_dom_sf"/>
</dbReference>
<comment type="catalytic activity">
    <reaction evidence="1">
        <text>ATP-dependent breakage, passage and rejoining of double-stranded DNA.</text>
        <dbReference type="EC" id="5.6.2.2"/>
    </reaction>
</comment>
<dbReference type="Pfam" id="PF01751">
    <property type="entry name" value="Toprim"/>
    <property type="match status" value="1"/>
</dbReference>
<accession>A0A2M6T0U5</accession>
<keyword evidence="6" id="KW-0068">Autocatalytic cleavage</keyword>
<evidence type="ECO:0000256" key="3">
    <source>
        <dbReference type="ARBA" id="ARBA00012895"/>
    </source>
</evidence>
<dbReference type="CDD" id="cd00822">
    <property type="entry name" value="TopoII_Trans_DNA_gyrase"/>
    <property type="match status" value="1"/>
</dbReference>
<dbReference type="GO" id="GO:0003918">
    <property type="term" value="F:DNA topoisomerase type II (double strand cut, ATP-hydrolyzing) activity"/>
    <property type="evidence" value="ECO:0007669"/>
    <property type="project" value="UniProtKB-EC"/>
</dbReference>
<organism evidence="14 15">
    <name type="scientific">Candidatus Nealsonbacteria bacterium CG08_land_8_20_14_0_20_43_11</name>
    <dbReference type="NCBI Taxonomy" id="1974706"/>
    <lineage>
        <taxon>Bacteria</taxon>
        <taxon>Candidatus Nealsoniibacteriota</taxon>
    </lineage>
</organism>
<keyword evidence="11" id="KW-0238">DNA-binding</keyword>
<dbReference type="InterPro" id="IPR006141">
    <property type="entry name" value="Intein_N"/>
</dbReference>
<dbReference type="SUPFAM" id="SSF55874">
    <property type="entry name" value="ATPase domain of HSP90 chaperone/DNA topoisomerase II/histidine kinase"/>
    <property type="match status" value="1"/>
</dbReference>
<sequence>DGAGIPVETHPQTKKSALETVITTLHAGAKFGSKAYQISGGLHGVGVSVVCALSKWMRAEVCRNGFRYAQEYAKGKVKTKVEKIGTCNKTGTTIFFEPDEGIFGEVKFDLKKITDHLRHQAYLTKSTRITIADERTEEKKHYTFYFEGGLCSYIKYLTRGVTPVQQMIFYGIGQKDEIIVEAAFRYTEEYECFEESFANNIITSEGGSHLTGFRTALTRTFNDYAHKEGLLKEKDENLTGEDIREGFTGVVSVKIKNPQFEGQTKAKLGNPEAKPAVESVVSETLIDYLERNPQEARAVIEKCFLVAKARKAAKAARETVLRKGILGGLTLPGKLADCASRNPEESELFLVEGESAGGCFFGDTKVVLADGRNISFEQIVKENNEGKKNYCYTIKEDGSVGIAPITNPRKTKENAEVVKIILDNGEEIICTPGHKFMLRGGTYKLAKDLTVTDSLMPLYRKLSHREGRITIEGYEMVFDPSNNNWIFTHLLSDKYNLEKGVYGEKSGSNRHHIDFNKLNNNPDNIERRTRKEHMNYHRKMVRMSLLSESGKEKSRQAHKSADYREKVRRIMTTPEMRRLLSARASKQWENEEYKQYMMHKYLEFYRTNKDYWEKDVKLLYEGQKKYWSNPDNRKQWAERVRNYFIEHPDKKKELSLQAKKQWQNPELLEWRRQKTKEQWTNEFRLKRKVAYNKTYMRRALSLMKEVFARDGKFSNESYEKERLKRNDKNILRYETISQRFFNGSEKQMLEAVKNYNHRIKKIVKLNEKMDVYDLEVEGTHNFALASGVFVHNSGKQARNRHFQAILPLRGKILNVERARLDKLLESKEIRSLIIALGTAIADDFDLTKLRYHRVILMTDADVDGAHIRTLLLTLFYRYLRPIIENGHLYIAQPPLYRIQAGKRVEFAYTDEDKEEILSSMKGAAGINIQRYKGLGEMNPEQLWETTMNPENRVLLKVAMEDAEAADKIFDILMGKEVMPRKRFIQAHAKSVKNLDV</sequence>
<dbReference type="InterPro" id="IPR036890">
    <property type="entry name" value="HATPase_C_sf"/>
</dbReference>
<dbReference type="PROSITE" id="PS50818">
    <property type="entry name" value="INTEIN_C_TER"/>
    <property type="match status" value="1"/>
</dbReference>
<evidence type="ECO:0000259" key="13">
    <source>
        <dbReference type="PROSITE" id="PS50880"/>
    </source>
</evidence>
<evidence type="ECO:0000313" key="15">
    <source>
        <dbReference type="Proteomes" id="UP000229390"/>
    </source>
</evidence>
<dbReference type="Gene3D" id="2.170.16.10">
    <property type="entry name" value="Hedgehog/Intein (Hint) domain"/>
    <property type="match status" value="1"/>
</dbReference>
<dbReference type="InterPro" id="IPR013759">
    <property type="entry name" value="Topo_IIA_B_C"/>
</dbReference>
<dbReference type="SUPFAM" id="SSF51294">
    <property type="entry name" value="Hedgehog/intein (Hint) domain"/>
    <property type="match status" value="1"/>
</dbReference>
<dbReference type="PRINTS" id="PR00418">
    <property type="entry name" value="TPI2FAMILY"/>
</dbReference>
<dbReference type="PROSITE" id="PS50817">
    <property type="entry name" value="INTEIN_N_TER"/>
    <property type="match status" value="1"/>
</dbReference>
<keyword evidence="12" id="KW-0413">Isomerase</keyword>
<protein>
    <recommendedName>
        <fullName evidence="3">DNA topoisomerase (ATP-hydrolyzing)</fullName>
        <ecNumber evidence="3">5.6.2.2</ecNumber>
    </recommendedName>
</protein>
<dbReference type="EMBL" id="PEYE01000022">
    <property type="protein sequence ID" value="PIS38931.1"/>
    <property type="molecule type" value="Genomic_DNA"/>
</dbReference>
<dbReference type="InterPro" id="IPR002288">
    <property type="entry name" value="DNA_gyrase_B_C"/>
</dbReference>
<dbReference type="PANTHER" id="PTHR45866">
    <property type="entry name" value="DNA GYRASE/TOPOISOMERASE SUBUNIT B"/>
    <property type="match status" value="1"/>
</dbReference>
<dbReference type="InterPro" id="IPR014721">
    <property type="entry name" value="Ribsml_uS5_D2-typ_fold_subgr"/>
</dbReference>
<dbReference type="PRINTS" id="PR00379">
    <property type="entry name" value="INTEIN"/>
</dbReference>
<dbReference type="GO" id="GO:0003677">
    <property type="term" value="F:DNA binding"/>
    <property type="evidence" value="ECO:0007669"/>
    <property type="project" value="UniProtKB-KW"/>
</dbReference>
<dbReference type="SMART" id="SM00306">
    <property type="entry name" value="HintN"/>
    <property type="match status" value="1"/>
</dbReference>
<dbReference type="NCBIfam" id="TIGR01445">
    <property type="entry name" value="intein_Nterm"/>
    <property type="match status" value="1"/>
</dbReference>
<name>A0A2M6T0U5_9BACT</name>
<evidence type="ECO:0000313" key="14">
    <source>
        <dbReference type="EMBL" id="PIS38931.1"/>
    </source>
</evidence>
<dbReference type="Pfam" id="PF14890">
    <property type="entry name" value="Intein_splicing"/>
    <property type="match status" value="1"/>
</dbReference>
<dbReference type="GO" id="GO:0006265">
    <property type="term" value="P:DNA topological change"/>
    <property type="evidence" value="ECO:0007669"/>
    <property type="project" value="InterPro"/>
</dbReference>
<dbReference type="SUPFAM" id="SSF56719">
    <property type="entry name" value="Type II DNA topoisomerase"/>
    <property type="match status" value="2"/>
</dbReference>
<dbReference type="InterPro" id="IPR001241">
    <property type="entry name" value="Topo_IIA"/>
</dbReference>
<evidence type="ECO:0000256" key="10">
    <source>
        <dbReference type="ARBA" id="ARBA00023029"/>
    </source>
</evidence>
<dbReference type="SUPFAM" id="SSF54211">
    <property type="entry name" value="Ribosomal protein S5 domain 2-like"/>
    <property type="match status" value="1"/>
</dbReference>
<dbReference type="PANTHER" id="PTHR45866:SF1">
    <property type="entry name" value="DNA GYRASE SUBUNIT B, MITOCHONDRIAL"/>
    <property type="match status" value="1"/>
</dbReference>
<dbReference type="PROSITE" id="PS50880">
    <property type="entry name" value="TOPRIM"/>
    <property type="match status" value="1"/>
</dbReference>
<proteinExistence type="inferred from homology"/>
<dbReference type="InterPro" id="IPR020568">
    <property type="entry name" value="Ribosomal_Su5_D2-typ_SF"/>
</dbReference>
<keyword evidence="8" id="KW-0460">Magnesium</keyword>
<dbReference type="Gene3D" id="3.40.50.670">
    <property type="match status" value="2"/>
</dbReference>
<evidence type="ECO:0000256" key="9">
    <source>
        <dbReference type="ARBA" id="ARBA00023000"/>
    </source>
</evidence>
<evidence type="ECO:0000256" key="2">
    <source>
        <dbReference type="ARBA" id="ARBA00010708"/>
    </source>
</evidence>